<dbReference type="Proteomes" id="UP001415857">
    <property type="component" value="Unassembled WGS sequence"/>
</dbReference>
<comment type="caution">
    <text evidence="3">The sequence shown here is derived from an EMBL/GenBank/DDBJ whole genome shotgun (WGS) entry which is preliminary data.</text>
</comment>
<feature type="compositionally biased region" description="Polar residues" evidence="2">
    <location>
        <begin position="874"/>
        <end position="888"/>
    </location>
</feature>
<name>A0AAP0WWM1_LIQFO</name>
<sequence length="1884" mass="205074">MPGNEVGDRVHNFFDQDSLTQSRHHSQAVDGNWPVLSNNLWVGNQREIGAPLISNSKSINVQHSALAADSERGHASQSSRVPHGLNFTQSTLRPEFSKIQSQNQQSNLNGYMHGHQVFQTRQNEANFLGVDTEPDQHNLTSRGLFILESQRGNGPDHHKKGPMRLEATESPVNFDFLGGQQQMSGQQPGMLQSLPRQQQSGFGDMQLLQQQVMLKQMQELQRQQQLQQQEVRQQNSINRISSAAKQPAGNQPPALINGTPVHDGSNYAWPPELMTGNSSWLQRGASPVMQGSSNGLMFSPEQGQAMRMMGLVPQQVDQSLYGFPISSARGTSSQYSNNQIDKPTMQQISSSSNSFPGNQYAVSPDQVSMQDGTFVSRPGFQGKNFFGHAPGQGLNSGVVWENSQQVHSQQRNASVQEFRGRQEVAGLSETLQEKTVMQVAPSQSVVPLDPTEEKILFGTDDNLWDAFGRSTSVATGGYNLLDGTDYPNAFPTMQSGSWSALMQSAVAETSSGDVGLQEEWSGLTFPNSELPTGNHQPSAFNDSGKQQTVWADNNSQNAASLISRPFPLSDGADTSTNYGSVPGFQQSGLKYSGEKNERFQSNSSHRSIQQSSEEGSKWLDCGPLQKPLAEGSQIYGNAAHSSDAKFNAKSISGSWTHQQSTSSHNTGSQPCNKPNGSNFMETVSHSGDATLKISEIENSLPISHSNERKRAMHEEMDHGAAAWRADSVPNSAIELEHVKSAMGTQQVNREDPNLNNVSTMLNSSTTKGNQETSQQIPNSHHLDYWKRADTSMNSRGGEGSGKYQHHLGKGPQILESSVNSSDKGAVEMHEMDDKKENSSDSYRSNLSHHASTGGMRENVWLDASESRTLPGGKQKSSVQIGRKSSGSRRFQYHPMGNLDEDVEPYYGTKHVTHSQAMSQQGSRGLKSHDQGYFGQSKFVGHVTKNSMEMEKGHLPDSQGDNKGLDEVPSRGILPGFVSNVSAPFDRSVGIYAPNKTAHSSHNMLELLHKVDQSREHGTATHLSPSDRNPSSEMAEGETSDGSVGHLQRNQSSVSQGFGLQLAPPSQRLPVQNRALASQSSSPTANSLSSSLFTPEMRDKGHKWLVPVDSNQSLPPSRETSQGEFRNSKSGIPGQTVNEASLYNAQGNFSASLTSGFPYSRSQLQSQHVTGVSGQVTTNQSANVSFDRLARFKHIDDSHDRAQTGQSSPASLPDTAGSTPHNNLASPANTSQPSSTNQSHHVRVLTEQIPVSDAVAVSEPPVTSGMSQRGPFSTMLPNAWTNVSTQQRLLSAQTRKAPSSLFDSHLQSNNNSGTTSSAPQKGDDLDAQKGGDGASESGACSMNSQGFVCGEEQPVKESPWKQLSSENIDPAQHAMNAQGKGSVVKHLSDASLPNTAATQRDIEAFGRSLKPDNNLHRNYSLLHQVQAMKSKETDPSNRGLKRFKGPDCGPDAQQLAPRVGQHLPYGFNSGARDVSVNRAPVPSRDLKMLSFSTESGDNRDRNAFAQLGNIPSQDTVAFGRNDSQNDSSTNNAASVRSEHSQISPLMAPSWFDQYGTFKNGQMLHMYDARKTATLKTMEQPFIIGKSSDSLHAQSRMEHVNAAADTSQVGDVRQSSTLASIATEHFSSPCLLPPAVTDQSLVVVRPKKRKSVTSELLPWHKEVTQGSQRVQNISMAEIDWAQAANRLVEKVEDEAEMIEDGPPMHRPSRRLILTTQLMQQLLRPPPALVLSADATSNYETVAYFAARLALGDACSLVSCSGSDSSAPLDSGNLLLEKLKTSERIGDQYFLKVMEDFVARARNLENDLLRLDKRASILDLRVECQDLEKFSVINRFAKFHGRGQADGAETSSSSDAPANAQKTCPQRYVTALPMPRNLPDRVQCLSL</sequence>
<feature type="region of interest" description="Disordered" evidence="2">
    <location>
        <begin position="651"/>
        <end position="677"/>
    </location>
</feature>
<feature type="region of interest" description="Disordered" evidence="2">
    <location>
        <begin position="1286"/>
        <end position="1338"/>
    </location>
</feature>
<feature type="region of interest" description="Disordered" evidence="2">
    <location>
        <begin position="1197"/>
        <end position="1269"/>
    </location>
</feature>
<feature type="region of interest" description="Disordered" evidence="2">
    <location>
        <begin position="523"/>
        <end position="545"/>
    </location>
</feature>
<feature type="compositionally biased region" description="Polar residues" evidence="2">
    <location>
        <begin position="573"/>
        <end position="589"/>
    </location>
</feature>
<feature type="compositionally biased region" description="Polar residues" evidence="2">
    <location>
        <begin position="1508"/>
        <end position="1533"/>
    </location>
</feature>
<feature type="region of interest" description="Disordered" evidence="2">
    <location>
        <begin position="1105"/>
        <end position="1132"/>
    </location>
</feature>
<keyword evidence="4" id="KW-1185">Reference proteome</keyword>
<protein>
    <submittedName>
        <fullName evidence="3">Uncharacterized protein</fullName>
    </submittedName>
</protein>
<gene>
    <name evidence="3" type="ORF">L1049_028193</name>
</gene>
<feature type="region of interest" description="Disordered" evidence="2">
    <location>
        <begin position="1507"/>
        <end position="1539"/>
    </location>
</feature>
<evidence type="ECO:0000313" key="4">
    <source>
        <dbReference type="Proteomes" id="UP001415857"/>
    </source>
</evidence>
<organism evidence="3 4">
    <name type="scientific">Liquidambar formosana</name>
    <name type="common">Formosan gum</name>
    <dbReference type="NCBI Taxonomy" id="63359"/>
    <lineage>
        <taxon>Eukaryota</taxon>
        <taxon>Viridiplantae</taxon>
        <taxon>Streptophyta</taxon>
        <taxon>Embryophyta</taxon>
        <taxon>Tracheophyta</taxon>
        <taxon>Spermatophyta</taxon>
        <taxon>Magnoliopsida</taxon>
        <taxon>eudicotyledons</taxon>
        <taxon>Gunneridae</taxon>
        <taxon>Pentapetalae</taxon>
        <taxon>Saxifragales</taxon>
        <taxon>Altingiaceae</taxon>
        <taxon>Liquidambar</taxon>
    </lineage>
</organism>
<evidence type="ECO:0000313" key="3">
    <source>
        <dbReference type="EMBL" id="KAK9278620.1"/>
    </source>
</evidence>
<reference evidence="3 4" key="1">
    <citation type="journal article" date="2024" name="Plant J.">
        <title>Genome sequences and population genomics reveal climatic adaptation and genomic divergence between two closely related sweetgum species.</title>
        <authorList>
            <person name="Xu W.Q."/>
            <person name="Ren C.Q."/>
            <person name="Zhang X.Y."/>
            <person name="Comes H.P."/>
            <person name="Liu X.H."/>
            <person name="Li Y.G."/>
            <person name="Kettle C.J."/>
            <person name="Jalonen R."/>
            <person name="Gaisberger H."/>
            <person name="Ma Y.Z."/>
            <person name="Qiu Y.X."/>
        </authorList>
    </citation>
    <scope>NUCLEOTIDE SEQUENCE [LARGE SCALE GENOMIC DNA]</scope>
    <source>
        <strain evidence="3">Hangzhou</strain>
    </source>
</reference>
<accession>A0AAP0WWM1</accession>
<feature type="coiled-coil region" evidence="1">
    <location>
        <begin position="210"/>
        <end position="237"/>
    </location>
</feature>
<dbReference type="EMBL" id="JBBPBK010000009">
    <property type="protein sequence ID" value="KAK9278620.1"/>
    <property type="molecule type" value="Genomic_DNA"/>
</dbReference>
<feature type="compositionally biased region" description="Polar residues" evidence="2">
    <location>
        <begin position="1047"/>
        <end position="1057"/>
    </location>
</feature>
<dbReference type="PANTHER" id="PTHR31267">
    <property type="entry name" value="DENTIN SIALOPHOSPHOPROTEIN-LIKE PROTEIN"/>
    <property type="match status" value="1"/>
</dbReference>
<proteinExistence type="predicted"/>
<feature type="compositionally biased region" description="Basic and acidic residues" evidence="2">
    <location>
        <begin position="824"/>
        <end position="838"/>
    </location>
</feature>
<dbReference type="PANTHER" id="PTHR31267:SF7">
    <property type="entry name" value="DENTIN SIALOPHOSPHOPROTEIN-LIKE PROTEIN"/>
    <property type="match status" value="1"/>
</dbReference>
<feature type="compositionally biased region" description="Polar residues" evidence="2">
    <location>
        <begin position="524"/>
        <end position="545"/>
    </location>
</feature>
<feature type="compositionally biased region" description="Polar residues" evidence="2">
    <location>
        <begin position="839"/>
        <end position="850"/>
    </location>
</feature>
<evidence type="ECO:0000256" key="2">
    <source>
        <dbReference type="SAM" id="MobiDB-lite"/>
    </source>
</evidence>
<feature type="region of interest" description="Disordered" evidence="2">
    <location>
        <begin position="790"/>
        <end position="894"/>
    </location>
</feature>
<feature type="region of interest" description="Disordered" evidence="2">
    <location>
        <begin position="573"/>
        <end position="623"/>
    </location>
</feature>
<feature type="region of interest" description="Disordered" evidence="2">
    <location>
        <begin position="1013"/>
        <end position="1091"/>
    </location>
</feature>
<evidence type="ECO:0000256" key="1">
    <source>
        <dbReference type="SAM" id="Coils"/>
    </source>
</evidence>
<feature type="compositionally biased region" description="Polar residues" evidence="2">
    <location>
        <begin position="1286"/>
        <end position="1318"/>
    </location>
</feature>
<feature type="compositionally biased region" description="Polar residues" evidence="2">
    <location>
        <begin position="1020"/>
        <end position="1031"/>
    </location>
</feature>
<feature type="compositionally biased region" description="Low complexity" evidence="2">
    <location>
        <begin position="600"/>
        <end position="612"/>
    </location>
</feature>
<feature type="compositionally biased region" description="Polar residues" evidence="2">
    <location>
        <begin position="1202"/>
        <end position="1238"/>
    </location>
</feature>
<keyword evidence="1" id="KW-0175">Coiled coil</keyword>
<feature type="compositionally biased region" description="Polar residues" evidence="2">
    <location>
        <begin position="1108"/>
        <end position="1132"/>
    </location>
</feature>
<feature type="compositionally biased region" description="Low complexity" evidence="2">
    <location>
        <begin position="1077"/>
        <end position="1090"/>
    </location>
</feature>